<evidence type="ECO:0008006" key="3">
    <source>
        <dbReference type="Google" id="ProtNLM"/>
    </source>
</evidence>
<name>A0ABW5VDX5_9FLAO</name>
<dbReference type="RefSeq" id="WP_251807690.1">
    <property type="nucleotide sequence ID" value="NZ_CP166679.1"/>
</dbReference>
<keyword evidence="2" id="KW-1185">Reference proteome</keyword>
<dbReference type="Proteomes" id="UP001597532">
    <property type="component" value="Unassembled WGS sequence"/>
</dbReference>
<protein>
    <recommendedName>
        <fullName evidence="3">Copper chaperone CopZ</fullName>
    </recommendedName>
</protein>
<organism evidence="1 2">
    <name type="scientific">Arenibacter antarcticus</name>
    <dbReference type="NCBI Taxonomy" id="2040469"/>
    <lineage>
        <taxon>Bacteria</taxon>
        <taxon>Pseudomonadati</taxon>
        <taxon>Bacteroidota</taxon>
        <taxon>Flavobacteriia</taxon>
        <taxon>Flavobacteriales</taxon>
        <taxon>Flavobacteriaceae</taxon>
        <taxon>Arenibacter</taxon>
    </lineage>
</organism>
<evidence type="ECO:0000313" key="2">
    <source>
        <dbReference type="Proteomes" id="UP001597532"/>
    </source>
</evidence>
<proteinExistence type="predicted"/>
<accession>A0ABW5VDX5</accession>
<dbReference type="EMBL" id="JBHUOK010000029">
    <property type="protein sequence ID" value="MFD2789887.1"/>
    <property type="molecule type" value="Genomic_DNA"/>
</dbReference>
<reference evidence="2" key="1">
    <citation type="journal article" date="2019" name="Int. J. Syst. Evol. Microbiol.">
        <title>The Global Catalogue of Microorganisms (GCM) 10K type strain sequencing project: providing services to taxonomists for standard genome sequencing and annotation.</title>
        <authorList>
            <consortium name="The Broad Institute Genomics Platform"/>
            <consortium name="The Broad Institute Genome Sequencing Center for Infectious Disease"/>
            <person name="Wu L."/>
            <person name="Ma J."/>
        </authorList>
    </citation>
    <scope>NUCLEOTIDE SEQUENCE [LARGE SCALE GENOMIC DNA]</scope>
    <source>
        <strain evidence="2">KCTC 52924</strain>
    </source>
</reference>
<comment type="caution">
    <text evidence="1">The sequence shown here is derived from an EMBL/GenBank/DDBJ whole genome shotgun (WGS) entry which is preliminary data.</text>
</comment>
<evidence type="ECO:0000313" key="1">
    <source>
        <dbReference type="EMBL" id="MFD2789887.1"/>
    </source>
</evidence>
<gene>
    <name evidence="1" type="ORF">ACFS1K_08945</name>
</gene>
<sequence>MKAKAILKNLNGNDDKDIIIRNLSRIMNLRVTNVNIKKKTIYFLYSTSIVFEQARRELWRIGYPVESCKLSGFEPNSRQKYVVVNMA</sequence>